<evidence type="ECO:0000313" key="10">
    <source>
        <dbReference type="EMBL" id="CAB4933451.1"/>
    </source>
</evidence>
<evidence type="ECO:0000256" key="1">
    <source>
        <dbReference type="ARBA" id="ARBA00001974"/>
    </source>
</evidence>
<dbReference type="Pfam" id="PF00743">
    <property type="entry name" value="FMO-like"/>
    <property type="match status" value="1"/>
</dbReference>
<dbReference type="InterPro" id="IPR036188">
    <property type="entry name" value="FAD/NAD-bd_sf"/>
</dbReference>
<dbReference type="InterPro" id="IPR020946">
    <property type="entry name" value="Flavin_mOase-like"/>
</dbReference>
<keyword evidence="6" id="KW-0560">Oxidoreductase</keyword>
<evidence type="ECO:0000256" key="5">
    <source>
        <dbReference type="ARBA" id="ARBA00022857"/>
    </source>
</evidence>
<dbReference type="SUPFAM" id="SSF51905">
    <property type="entry name" value="FAD/NAD(P)-binding domain"/>
    <property type="match status" value="1"/>
</dbReference>
<evidence type="ECO:0000256" key="2">
    <source>
        <dbReference type="ARBA" id="ARBA00010139"/>
    </source>
</evidence>
<keyword evidence="5" id="KW-0521">NADP</keyword>
<dbReference type="Pfam" id="PF13450">
    <property type="entry name" value="NAD_binding_8"/>
    <property type="match status" value="1"/>
</dbReference>
<evidence type="ECO:0000313" key="8">
    <source>
        <dbReference type="EMBL" id="CAB4764295.1"/>
    </source>
</evidence>
<proteinExistence type="inferred from homology"/>
<dbReference type="EMBL" id="CAFABA010000018">
    <property type="protein sequence ID" value="CAB4820373.1"/>
    <property type="molecule type" value="Genomic_DNA"/>
</dbReference>
<dbReference type="EMBL" id="CAFBMH010000159">
    <property type="protein sequence ID" value="CAB4933451.1"/>
    <property type="molecule type" value="Genomic_DNA"/>
</dbReference>
<organism evidence="9">
    <name type="scientific">freshwater metagenome</name>
    <dbReference type="NCBI Taxonomy" id="449393"/>
    <lineage>
        <taxon>unclassified sequences</taxon>
        <taxon>metagenomes</taxon>
        <taxon>ecological metagenomes</taxon>
    </lineage>
</organism>
<dbReference type="PANTHER" id="PTHR43098:SF4">
    <property type="entry name" value="BLR3857 PROTEIN"/>
    <property type="match status" value="1"/>
</dbReference>
<sequence>MYVKLSIDDLREKYQREREKRLRTDGVGQYKELTGEYAAFNRDPYVEPGFTRDALTKETEVVIVGGGFAGMLVAINLSKRGIRDFTMVEKAGDFGGTWYWNRYPGCMCDVESYTYLPLLEETGYMPTERYASASEIFEYCQLLGRHFDLYPNALFQTEIKDTAWDESTQRWNVTTSRGDKLASRFLVTAGGILHKAKLPGIPGIETFKGKAFHTSRWDYDYTGGSPREPMVNLRDKRVGIIGTGATAVQAVPQLAKTAKELLVFQRTPSAVGVRNNAPTDVEWFTSQPPGWQAERIVNFTHAVTGVQPEQDLVKDGWTEVMWVNTQGTTDDPAELEALERSDFETMETLRRRVEEVIDDPATADKLKAWYGKNCKRVCFHDEYLPAFNLPNVQLVDTDGHGVERITETGVVVNGVEHPVDLLIFASGFEVTTDLDHRLGFDPQGRNGMHLSGRWADGAHTLHGILSGEFPNLMMISLVQGGFGTNFLHFLSESAKHVAWLIDTCEQESIASIEATPAAEEEWLGVLYGAAAGAAGYSTTCTPGYYNSEQNFDAKAARNLVYAGSLLDYSQYLVTWREQGDFTGAKVVKQTPPA</sequence>
<dbReference type="GO" id="GO:0004499">
    <property type="term" value="F:N,N-dimethylaniline monooxygenase activity"/>
    <property type="evidence" value="ECO:0007669"/>
    <property type="project" value="InterPro"/>
</dbReference>
<evidence type="ECO:0000256" key="6">
    <source>
        <dbReference type="ARBA" id="ARBA00023002"/>
    </source>
</evidence>
<accession>A0A6J6ZIP7</accession>
<dbReference type="GO" id="GO:0050661">
    <property type="term" value="F:NADP binding"/>
    <property type="evidence" value="ECO:0007669"/>
    <property type="project" value="InterPro"/>
</dbReference>
<dbReference type="AlphaFoldDB" id="A0A6J6ZIP7"/>
<evidence type="ECO:0000256" key="7">
    <source>
        <dbReference type="ARBA" id="ARBA00023033"/>
    </source>
</evidence>
<dbReference type="EMBL" id="CAEZYR010000126">
    <property type="protein sequence ID" value="CAB4764295.1"/>
    <property type="molecule type" value="Genomic_DNA"/>
</dbReference>
<dbReference type="FunFam" id="3.50.50.60:FF:000341">
    <property type="entry name" value="Baeyer-Villiger monooxygenase"/>
    <property type="match status" value="1"/>
</dbReference>
<keyword evidence="3" id="KW-0285">Flavoprotein</keyword>
<name>A0A6J6ZIP7_9ZZZZ</name>
<protein>
    <submittedName>
        <fullName evidence="9">Unannotated protein</fullName>
    </submittedName>
</protein>
<dbReference type="PANTHER" id="PTHR43098">
    <property type="entry name" value="L-ORNITHINE N(5)-MONOOXYGENASE-RELATED"/>
    <property type="match status" value="1"/>
</dbReference>
<comment type="cofactor">
    <cofactor evidence="1">
        <name>FAD</name>
        <dbReference type="ChEBI" id="CHEBI:57692"/>
    </cofactor>
</comment>
<evidence type="ECO:0000313" key="9">
    <source>
        <dbReference type="EMBL" id="CAB4820373.1"/>
    </source>
</evidence>
<keyword evidence="7" id="KW-0503">Monooxygenase</keyword>
<dbReference type="GO" id="GO:0050660">
    <property type="term" value="F:flavin adenine dinucleotide binding"/>
    <property type="evidence" value="ECO:0007669"/>
    <property type="project" value="InterPro"/>
</dbReference>
<dbReference type="Gene3D" id="3.50.50.60">
    <property type="entry name" value="FAD/NAD(P)-binding domain"/>
    <property type="match status" value="2"/>
</dbReference>
<gene>
    <name evidence="8" type="ORF">UFOPK2754_02633</name>
    <name evidence="9" type="ORF">UFOPK3139_00661</name>
    <name evidence="10" type="ORF">UFOPK3543_02806</name>
</gene>
<evidence type="ECO:0000256" key="4">
    <source>
        <dbReference type="ARBA" id="ARBA00022827"/>
    </source>
</evidence>
<evidence type="ECO:0000256" key="3">
    <source>
        <dbReference type="ARBA" id="ARBA00022630"/>
    </source>
</evidence>
<dbReference type="InterPro" id="IPR050775">
    <property type="entry name" value="FAD-binding_Monooxygenases"/>
</dbReference>
<keyword evidence="4" id="KW-0274">FAD</keyword>
<reference evidence="9" key="1">
    <citation type="submission" date="2020-05" db="EMBL/GenBank/DDBJ databases">
        <authorList>
            <person name="Chiriac C."/>
            <person name="Salcher M."/>
            <person name="Ghai R."/>
            <person name="Kavagutti S V."/>
        </authorList>
    </citation>
    <scope>NUCLEOTIDE SEQUENCE</scope>
</reference>
<comment type="similarity">
    <text evidence="2">Belongs to the FAD-binding monooxygenase family.</text>
</comment>